<evidence type="ECO:0000313" key="1">
    <source>
        <dbReference type="EMBL" id="THW09650.1"/>
    </source>
</evidence>
<dbReference type="EMBL" id="QZAJ01000480">
    <property type="protein sequence ID" value="THW09650.1"/>
    <property type="molecule type" value="Genomic_DNA"/>
</dbReference>
<dbReference type="AlphaFoldDB" id="A0A4S8VGP9"/>
<comment type="caution">
    <text evidence="1">The sequence shown here is derived from an EMBL/GenBank/DDBJ whole genome shotgun (WGS) entry which is preliminary data.</text>
</comment>
<name>A0A4S8VGP9_AURPU</name>
<accession>A0A4S8VGP9</accession>
<proteinExistence type="predicted"/>
<feature type="non-terminal residue" evidence="1">
    <location>
        <position position="1"/>
    </location>
</feature>
<reference evidence="1 2" key="1">
    <citation type="submission" date="2018-10" db="EMBL/GenBank/DDBJ databases">
        <title>Fifty Aureobasidium pullulans genomes reveal a recombining polyextremotolerant generalist.</title>
        <authorList>
            <person name="Gostincar C."/>
            <person name="Turk M."/>
            <person name="Zajc J."/>
            <person name="Gunde-Cimerman N."/>
        </authorList>
    </citation>
    <scope>NUCLEOTIDE SEQUENCE [LARGE SCALE GENOMIC DNA]</scope>
    <source>
        <strain evidence="1 2">EXF-11318</strain>
    </source>
</reference>
<gene>
    <name evidence="1" type="ORF">D6D24_08423</name>
</gene>
<dbReference type="Proteomes" id="UP000308014">
    <property type="component" value="Unassembled WGS sequence"/>
</dbReference>
<sequence length="124" mass="14062">NTSHRNTSFDLIDHLCNTTALQNNSSPQQSLNLSVNFHFEDGNDGKFQSKSTTITPLIHNRSPHLPPTASDNVPQYPSYANSAPHNRHRNFLLHHHDLFSHGRLLHIHLDNTQNARIPSTLYTP</sequence>
<organism evidence="1 2">
    <name type="scientific">Aureobasidium pullulans</name>
    <name type="common">Black yeast</name>
    <name type="synonym">Pullularia pullulans</name>
    <dbReference type="NCBI Taxonomy" id="5580"/>
    <lineage>
        <taxon>Eukaryota</taxon>
        <taxon>Fungi</taxon>
        <taxon>Dikarya</taxon>
        <taxon>Ascomycota</taxon>
        <taxon>Pezizomycotina</taxon>
        <taxon>Dothideomycetes</taxon>
        <taxon>Dothideomycetidae</taxon>
        <taxon>Dothideales</taxon>
        <taxon>Saccotheciaceae</taxon>
        <taxon>Aureobasidium</taxon>
    </lineage>
</organism>
<protein>
    <submittedName>
        <fullName evidence="1">Uncharacterized protein</fullName>
    </submittedName>
</protein>
<evidence type="ECO:0000313" key="2">
    <source>
        <dbReference type="Proteomes" id="UP000308014"/>
    </source>
</evidence>